<dbReference type="Pfam" id="PF00535">
    <property type="entry name" value="Glycos_transf_2"/>
    <property type="match status" value="1"/>
</dbReference>
<dbReference type="Proteomes" id="UP000247565">
    <property type="component" value="Unassembled WGS sequence"/>
</dbReference>
<accession>A0A318N3H4</accession>
<evidence type="ECO:0000313" key="2">
    <source>
        <dbReference type="EMBL" id="PXZ02016.1"/>
    </source>
</evidence>
<reference evidence="2 3" key="1">
    <citation type="submission" date="2018-05" db="EMBL/GenBank/DDBJ databases">
        <title>Reference genomes for bee gut microbiota database.</title>
        <authorList>
            <person name="Ellegaard K.M."/>
        </authorList>
    </citation>
    <scope>NUCLEOTIDE SEQUENCE [LARGE SCALE GENOMIC DNA]</scope>
    <source>
        <strain evidence="2 3">ESL0284</strain>
    </source>
</reference>
<protein>
    <recommendedName>
        <fullName evidence="1">Glycosyltransferase 2-like domain-containing protein</fullName>
    </recommendedName>
</protein>
<feature type="domain" description="Glycosyltransferase 2-like" evidence="1">
    <location>
        <begin position="157"/>
        <end position="257"/>
    </location>
</feature>
<name>A0A318N3H4_9PROT</name>
<organism evidence="2 3">
    <name type="scientific">Commensalibacter melissae</name>
    <dbReference type="NCBI Taxonomy" id="2070537"/>
    <lineage>
        <taxon>Bacteria</taxon>
        <taxon>Pseudomonadati</taxon>
        <taxon>Pseudomonadota</taxon>
        <taxon>Alphaproteobacteria</taxon>
        <taxon>Acetobacterales</taxon>
        <taxon>Acetobacteraceae</taxon>
    </lineage>
</organism>
<sequence length="589" mass="69531">MYVLQNLLFNNHLSDISEKLYFDIQKGGIQPLSENDGIILEKNCRISFGTYFNYFSLNTWRKYCQLKDLHFQLQGKGEFVLRFWLTDKNYQPSSSKRVIEKQVYLNKDQNCFCIDCSFLLKKQGILHFTIDTKGECFIQGGSFCTKTDPVNYVKLGIVITHYNRKKYLIPAIRRIETQLLSNESFKNNIDLIIVDNSRDVSSEEAGEAIVISNLNYGGSGGFTRGLLYLKDHHYTHCLFMDDDASCEIESIIKTFRLLQYSVVERLAIAGTMLYEKESTIIHEKGAQYKPLSLIQLYCGLDISKFETIIATDLDKKKIEYGAWWHFAFKIEDVNYFPFPFFVKGDDMLFGLMNHFNIITVNGICVFGEDFRYKDGPLPRYLSVRANFALALIYSDCSLWIYVWRYIRWIFISILTYRYASARATSIALQHVMRGPEFWTRYLSLTDIYPVISNVLSAEKMDDVDIDQLKPSIRQVRFPILKKIIIIMTFNGFFLPDFFIRDRLILSKKEIKHFPYEIFLERNILYYSSEYNKGYVAIYNKKKFFSELFLGLKLMIQFAVRFKKLKREYRQVVPKIMTEKFWRKVYQFKR</sequence>
<dbReference type="InterPro" id="IPR029044">
    <property type="entry name" value="Nucleotide-diphossugar_trans"/>
</dbReference>
<dbReference type="EMBL" id="QGLT01000001">
    <property type="protein sequence ID" value="PXZ02016.1"/>
    <property type="molecule type" value="Genomic_DNA"/>
</dbReference>
<evidence type="ECO:0000313" key="3">
    <source>
        <dbReference type="Proteomes" id="UP000247565"/>
    </source>
</evidence>
<dbReference type="RefSeq" id="WP_110438534.1">
    <property type="nucleotide sequence ID" value="NZ_CP046393.1"/>
</dbReference>
<dbReference type="OrthoDB" id="5148555at2"/>
<proteinExistence type="predicted"/>
<dbReference type="SUPFAM" id="SSF53448">
    <property type="entry name" value="Nucleotide-diphospho-sugar transferases"/>
    <property type="match status" value="1"/>
</dbReference>
<keyword evidence="3" id="KW-1185">Reference proteome</keyword>
<dbReference type="Gene3D" id="3.90.550.60">
    <property type="match status" value="1"/>
</dbReference>
<gene>
    <name evidence="2" type="ORF">DK869_03210</name>
</gene>
<comment type="caution">
    <text evidence="2">The sequence shown here is derived from an EMBL/GenBank/DDBJ whole genome shotgun (WGS) entry which is preliminary data.</text>
</comment>
<evidence type="ECO:0000259" key="1">
    <source>
        <dbReference type="Pfam" id="PF00535"/>
    </source>
</evidence>
<dbReference type="InterPro" id="IPR001173">
    <property type="entry name" value="Glyco_trans_2-like"/>
</dbReference>
<dbReference type="AlphaFoldDB" id="A0A318N3H4"/>